<evidence type="ECO:0000256" key="1">
    <source>
        <dbReference type="ARBA" id="ARBA00009865"/>
    </source>
</evidence>
<evidence type="ECO:0000256" key="3">
    <source>
        <dbReference type="ARBA" id="ARBA00023277"/>
    </source>
</evidence>
<dbReference type="SUPFAM" id="SSF75005">
    <property type="entry name" value="Arabinanase/levansucrase/invertase"/>
    <property type="match status" value="1"/>
</dbReference>
<protein>
    <recommendedName>
        <fullName evidence="8">3-keto-alpha-glucoside-1,2-lyase/3-keto-2-hydroxy-glucal hydratase domain-containing protein</fullName>
    </recommendedName>
</protein>
<comment type="similarity">
    <text evidence="1 6">Belongs to the glycosyl hydrolase 43 family.</text>
</comment>
<dbReference type="PANTHER" id="PTHR43772:SF2">
    <property type="entry name" value="PUTATIVE (AFU_ORTHOLOGUE AFUA_2G04480)-RELATED"/>
    <property type="match status" value="1"/>
</dbReference>
<accession>A0AAN7Z509</accession>
<keyword evidence="10" id="KW-1185">Reference proteome</keyword>
<dbReference type="Gene3D" id="2.60.120.560">
    <property type="entry name" value="Exo-inulinase, domain 1"/>
    <property type="match status" value="1"/>
</dbReference>
<dbReference type="EMBL" id="JAWHQM010000005">
    <property type="protein sequence ID" value="KAK5627383.1"/>
    <property type="molecule type" value="Genomic_DNA"/>
</dbReference>
<dbReference type="Pfam" id="PF04616">
    <property type="entry name" value="Glyco_hydro_43"/>
    <property type="match status" value="1"/>
</dbReference>
<dbReference type="InterPro" id="IPR006710">
    <property type="entry name" value="Glyco_hydro_43"/>
</dbReference>
<organism evidence="9 10">
    <name type="scientific">Xylaria bambusicola</name>
    <dbReference type="NCBI Taxonomy" id="326684"/>
    <lineage>
        <taxon>Eukaryota</taxon>
        <taxon>Fungi</taxon>
        <taxon>Dikarya</taxon>
        <taxon>Ascomycota</taxon>
        <taxon>Pezizomycotina</taxon>
        <taxon>Sordariomycetes</taxon>
        <taxon>Xylariomycetidae</taxon>
        <taxon>Xylariales</taxon>
        <taxon>Xylariaceae</taxon>
        <taxon>Xylaria</taxon>
    </lineage>
</organism>
<name>A0AAN7Z509_9PEZI</name>
<evidence type="ECO:0000256" key="4">
    <source>
        <dbReference type="ARBA" id="ARBA00023295"/>
    </source>
</evidence>
<evidence type="ECO:0000256" key="5">
    <source>
        <dbReference type="PIRSR" id="PIRSR606710-2"/>
    </source>
</evidence>
<evidence type="ECO:0000256" key="7">
    <source>
        <dbReference type="SAM" id="MobiDB-lite"/>
    </source>
</evidence>
<dbReference type="Gene3D" id="2.115.10.20">
    <property type="entry name" value="Glycosyl hydrolase domain, family 43"/>
    <property type="match status" value="1"/>
</dbReference>
<dbReference type="InterPro" id="IPR023296">
    <property type="entry name" value="Glyco_hydro_beta-prop_sf"/>
</dbReference>
<feature type="site" description="Important for catalytic activity, responsible for pKa modulation of the active site Glu and correct orientation of both the proton donor and substrate" evidence="5">
    <location>
        <position position="153"/>
    </location>
</feature>
<evidence type="ECO:0000256" key="2">
    <source>
        <dbReference type="ARBA" id="ARBA00022801"/>
    </source>
</evidence>
<reference evidence="9 10" key="1">
    <citation type="submission" date="2023-10" db="EMBL/GenBank/DDBJ databases">
        <title>Draft genome sequence of Xylaria bambusicola isolate GMP-LS, the root and basal stem rot pathogen of sugarcane in Indonesia.</title>
        <authorList>
            <person name="Selvaraj P."/>
            <person name="Muralishankar V."/>
            <person name="Muruganantham S."/>
            <person name="Sp S."/>
            <person name="Haryani S."/>
            <person name="Lau K.J.X."/>
            <person name="Naqvi N.I."/>
        </authorList>
    </citation>
    <scope>NUCLEOTIDE SEQUENCE [LARGE SCALE GENOMIC DNA]</scope>
    <source>
        <strain evidence="9">GMP-LS</strain>
    </source>
</reference>
<keyword evidence="4 6" id="KW-0326">Glycosidase</keyword>
<dbReference type="InterPro" id="IPR052176">
    <property type="entry name" value="Glycosyl_Hydrlase_43_Enz"/>
</dbReference>
<evidence type="ECO:0000259" key="8">
    <source>
        <dbReference type="Pfam" id="PF06439"/>
    </source>
</evidence>
<dbReference type="GO" id="GO:0005975">
    <property type="term" value="P:carbohydrate metabolic process"/>
    <property type="evidence" value="ECO:0007669"/>
    <property type="project" value="InterPro"/>
</dbReference>
<keyword evidence="3" id="KW-0119">Carbohydrate metabolism</keyword>
<gene>
    <name evidence="9" type="ORF">RRF57_003098</name>
</gene>
<dbReference type="Pfam" id="PF06439">
    <property type="entry name" value="3keto-disac_hyd"/>
    <property type="match status" value="1"/>
</dbReference>
<feature type="domain" description="3-keto-alpha-glucoside-1,2-lyase/3-keto-2-hydroxy-glucal hydratase" evidence="8">
    <location>
        <begin position="321"/>
        <end position="463"/>
    </location>
</feature>
<dbReference type="GO" id="GO:0004553">
    <property type="term" value="F:hydrolase activity, hydrolyzing O-glycosyl compounds"/>
    <property type="evidence" value="ECO:0007669"/>
    <property type="project" value="InterPro"/>
</dbReference>
<feature type="region of interest" description="Disordered" evidence="7">
    <location>
        <begin position="1"/>
        <end position="22"/>
    </location>
</feature>
<dbReference type="InterPro" id="IPR010496">
    <property type="entry name" value="AL/BT2_dom"/>
</dbReference>
<comment type="caution">
    <text evidence="9">The sequence shown here is derived from an EMBL/GenBank/DDBJ whole genome shotgun (WGS) entry which is preliminary data.</text>
</comment>
<dbReference type="Proteomes" id="UP001305414">
    <property type="component" value="Unassembled WGS sequence"/>
</dbReference>
<sequence>MGLGNSKVARPSPEGSLDYTTSEAGNPFVEGWYSEPGSATYDGLFWVYAVRTGDVEAQTCIDAFSTSDLIHWDKHPSVLTPTNWVKKGIRSPTPISRNGKYYIYFSTIYTHEDDTDTGGGIGVAMADKPQGPYVDAIGKPIISENHNGAQPSDPDVFIDNADGQAYMYYGGRSHANVVTLNEDMISIRTFDEGTKFKEITPKGYVGGSRILKRNGIYYFMWSEHHCNNPDYSVSYAMANNLLGPFNPIAKILQPDGAVTKRVGRSSMIHVPNTDIWYILYHRQPLSETDKHHCIIAYDRIYFNEDNTIRPICMLVKDNFADGRMLDWTTYGGQWSVEEQRLTVQNAGSGMAMLDTNFSDLVFDATIATTSGNGHPGLLFRVTELSAETRKYKGYKAAISPTGVITLGKADLGIFTDLAQTKMDMVTGEEYHVRVVAIGSEIKVYVNDMDKARITFIDNSFTTGANGVRVFNSAAKFGFVSVARPS</sequence>
<evidence type="ECO:0000313" key="9">
    <source>
        <dbReference type="EMBL" id="KAK5627383.1"/>
    </source>
</evidence>
<evidence type="ECO:0000256" key="6">
    <source>
        <dbReference type="RuleBase" id="RU361187"/>
    </source>
</evidence>
<dbReference type="PANTHER" id="PTHR43772">
    <property type="entry name" value="ENDO-1,4-BETA-XYLANASE"/>
    <property type="match status" value="1"/>
</dbReference>
<dbReference type="AlphaFoldDB" id="A0AAN7Z509"/>
<evidence type="ECO:0000313" key="10">
    <source>
        <dbReference type="Proteomes" id="UP001305414"/>
    </source>
</evidence>
<keyword evidence="2 6" id="KW-0378">Hydrolase</keyword>
<proteinExistence type="inferred from homology"/>